<dbReference type="GO" id="GO:0005829">
    <property type="term" value="C:cytosol"/>
    <property type="evidence" value="ECO:0007669"/>
    <property type="project" value="TreeGrafter"/>
</dbReference>
<dbReference type="OrthoDB" id="5297879at2"/>
<evidence type="ECO:0000313" key="6">
    <source>
        <dbReference type="EMBL" id="TCL08560.1"/>
    </source>
</evidence>
<name>A0A4V2Q3U8_9RHOB</name>
<comment type="similarity">
    <text evidence="2">Belongs to the histone-like protein H-NS family.</text>
</comment>
<evidence type="ECO:0000313" key="7">
    <source>
        <dbReference type="Proteomes" id="UP000295673"/>
    </source>
</evidence>
<dbReference type="PANTHER" id="PTHR38097">
    <property type="match status" value="1"/>
</dbReference>
<dbReference type="SUPFAM" id="SSF81273">
    <property type="entry name" value="H-NS histone-like proteins"/>
    <property type="match status" value="1"/>
</dbReference>
<evidence type="ECO:0000256" key="3">
    <source>
        <dbReference type="ARBA" id="ARBA00022490"/>
    </source>
</evidence>
<dbReference type="GO" id="GO:0003681">
    <property type="term" value="F:bent DNA binding"/>
    <property type="evidence" value="ECO:0007669"/>
    <property type="project" value="TreeGrafter"/>
</dbReference>
<dbReference type="GO" id="GO:0032993">
    <property type="term" value="C:protein-DNA complex"/>
    <property type="evidence" value="ECO:0007669"/>
    <property type="project" value="TreeGrafter"/>
</dbReference>
<dbReference type="SMART" id="SM00528">
    <property type="entry name" value="HNS"/>
    <property type="match status" value="1"/>
</dbReference>
<organism evidence="6 7">
    <name type="scientific">Shimia isoporae</name>
    <dbReference type="NCBI Taxonomy" id="647720"/>
    <lineage>
        <taxon>Bacteria</taxon>
        <taxon>Pseudomonadati</taxon>
        <taxon>Pseudomonadota</taxon>
        <taxon>Alphaproteobacteria</taxon>
        <taxon>Rhodobacterales</taxon>
        <taxon>Roseobacteraceae</taxon>
    </lineage>
</organism>
<comment type="caution">
    <text evidence="6">The sequence shown here is derived from an EMBL/GenBank/DDBJ whole genome shotgun (WGS) entry which is preliminary data.</text>
</comment>
<sequence length="106" mass="11850">MNLAKKSYEELVALKAEIEIELKKREADRRRDALKAVEDAAEQFGYSLADLAAATGLGRRRASLNKGVPKYADPKDKTRTWTGKGRKPKWFDEALAAGVTPEQMEI</sequence>
<dbReference type="InterPro" id="IPR037150">
    <property type="entry name" value="H-NS_C_dom_sf"/>
</dbReference>
<evidence type="ECO:0000256" key="2">
    <source>
        <dbReference type="ARBA" id="ARBA00010610"/>
    </source>
</evidence>
<dbReference type="Gene3D" id="4.10.430.10">
    <property type="entry name" value="Histone-like protein H-NS, C-terminal domain"/>
    <property type="match status" value="1"/>
</dbReference>
<gene>
    <name evidence="6" type="ORF">BXY66_0597</name>
</gene>
<dbReference type="GO" id="GO:0003680">
    <property type="term" value="F:minor groove of adenine-thymine-rich DNA binding"/>
    <property type="evidence" value="ECO:0007669"/>
    <property type="project" value="TreeGrafter"/>
</dbReference>
<feature type="domain" description="DNA-binding protein H-NS-like C-terminal" evidence="5">
    <location>
        <begin position="61"/>
        <end position="106"/>
    </location>
</feature>
<keyword evidence="3" id="KW-0963">Cytoplasm</keyword>
<accession>A0A4V2Q3U8</accession>
<reference evidence="6 7" key="1">
    <citation type="submission" date="2019-03" db="EMBL/GenBank/DDBJ databases">
        <title>Genomic Encyclopedia of Archaeal and Bacterial Type Strains, Phase II (KMG-II): from individual species to whole genera.</title>
        <authorList>
            <person name="Goeker M."/>
        </authorList>
    </citation>
    <scope>NUCLEOTIDE SEQUENCE [LARGE SCALE GENOMIC DNA]</scope>
    <source>
        <strain evidence="6 7">DSM 26433</strain>
    </source>
</reference>
<dbReference type="RefSeq" id="WP_132858671.1">
    <property type="nucleotide sequence ID" value="NZ_SMGR01000001.1"/>
</dbReference>
<keyword evidence="7" id="KW-1185">Reference proteome</keyword>
<proteinExistence type="inferred from homology"/>
<dbReference type="AlphaFoldDB" id="A0A4V2Q3U8"/>
<dbReference type="Proteomes" id="UP000295673">
    <property type="component" value="Unassembled WGS sequence"/>
</dbReference>
<dbReference type="InterPro" id="IPR027444">
    <property type="entry name" value="H-NS_C_dom"/>
</dbReference>
<keyword evidence="4 6" id="KW-0238">DNA-binding</keyword>
<evidence type="ECO:0000256" key="1">
    <source>
        <dbReference type="ARBA" id="ARBA00004453"/>
    </source>
</evidence>
<dbReference type="GO" id="GO:0000976">
    <property type="term" value="F:transcription cis-regulatory region binding"/>
    <property type="evidence" value="ECO:0007669"/>
    <property type="project" value="TreeGrafter"/>
</dbReference>
<protein>
    <submittedName>
        <fullName evidence="6">DNA-binding protein H-NS</fullName>
    </submittedName>
</protein>
<dbReference type="EMBL" id="SMGR01000001">
    <property type="protein sequence ID" value="TCL08560.1"/>
    <property type="molecule type" value="Genomic_DNA"/>
</dbReference>
<dbReference type="Pfam" id="PF00816">
    <property type="entry name" value="Histone_HNS"/>
    <property type="match status" value="1"/>
</dbReference>
<evidence type="ECO:0000256" key="4">
    <source>
        <dbReference type="ARBA" id="ARBA00023125"/>
    </source>
</evidence>
<dbReference type="GO" id="GO:0001217">
    <property type="term" value="F:DNA-binding transcription repressor activity"/>
    <property type="evidence" value="ECO:0007669"/>
    <property type="project" value="TreeGrafter"/>
</dbReference>
<dbReference type="GO" id="GO:0009295">
    <property type="term" value="C:nucleoid"/>
    <property type="evidence" value="ECO:0007669"/>
    <property type="project" value="UniProtKB-SubCell"/>
</dbReference>
<dbReference type="PANTHER" id="PTHR38097:SF2">
    <property type="entry name" value="DNA-BINDING PROTEIN STPA"/>
    <property type="match status" value="1"/>
</dbReference>
<evidence type="ECO:0000259" key="5">
    <source>
        <dbReference type="SMART" id="SM00528"/>
    </source>
</evidence>
<comment type="subcellular location">
    <subcellularLocation>
        <location evidence="1">Cytoplasm</location>
        <location evidence="1">Nucleoid</location>
    </subcellularLocation>
</comment>